<dbReference type="PANTHER" id="PTHR43210">
    <property type="entry name" value="DETHIOBIOTIN SYNTHETASE"/>
    <property type="match status" value="1"/>
</dbReference>
<comment type="subcellular location">
    <subcellularLocation>
        <location evidence="8">Cytoplasm</location>
    </subcellularLocation>
</comment>
<dbReference type="PIRSF" id="PIRSF006755">
    <property type="entry name" value="DTB_synth"/>
    <property type="match status" value="1"/>
</dbReference>
<feature type="binding site" evidence="8">
    <location>
        <position position="55"/>
    </location>
    <ligand>
        <name>ATP</name>
        <dbReference type="ChEBI" id="CHEBI:30616"/>
    </ligand>
</feature>
<dbReference type="GO" id="GO:0004141">
    <property type="term" value="F:dethiobiotin synthase activity"/>
    <property type="evidence" value="ECO:0007669"/>
    <property type="project" value="UniProtKB-UniRule"/>
</dbReference>
<feature type="binding site" evidence="8">
    <location>
        <begin position="116"/>
        <end position="119"/>
    </location>
    <ligand>
        <name>ATP</name>
        <dbReference type="ChEBI" id="CHEBI:30616"/>
    </ligand>
</feature>
<feature type="binding site" evidence="8">
    <location>
        <position position="116"/>
    </location>
    <ligand>
        <name>Mg(2+)</name>
        <dbReference type="ChEBI" id="CHEBI:18420"/>
    </ligand>
</feature>
<comment type="caution">
    <text evidence="8">Lacks conserved residue(s) required for the propagation of feature annotation.</text>
</comment>
<evidence type="ECO:0000256" key="4">
    <source>
        <dbReference type="ARBA" id="ARBA00022741"/>
    </source>
</evidence>
<dbReference type="OrthoDB" id="9802097at2"/>
<evidence type="ECO:0000256" key="7">
    <source>
        <dbReference type="ARBA" id="ARBA00022842"/>
    </source>
</evidence>
<feature type="binding site" evidence="8">
    <location>
        <position position="55"/>
    </location>
    <ligand>
        <name>Mg(2+)</name>
        <dbReference type="ChEBI" id="CHEBI:18420"/>
    </ligand>
</feature>
<reference evidence="9 10" key="1">
    <citation type="submission" date="2019-03" db="EMBL/GenBank/DDBJ databases">
        <title>Genomic Encyclopedia of Type Strains, Phase IV (KMG-IV): sequencing the most valuable type-strain genomes for metagenomic binning, comparative biology and taxonomic classification.</title>
        <authorList>
            <person name="Goeker M."/>
        </authorList>
    </citation>
    <scope>NUCLEOTIDE SEQUENCE [LARGE SCALE GENOMIC DNA]</scope>
    <source>
        <strain evidence="9 10">DSM 19610</strain>
    </source>
</reference>
<dbReference type="EC" id="6.3.3.3" evidence="8"/>
<dbReference type="GO" id="GO:0005829">
    <property type="term" value="C:cytosol"/>
    <property type="evidence" value="ECO:0007669"/>
    <property type="project" value="TreeGrafter"/>
</dbReference>
<proteinExistence type="inferred from homology"/>
<evidence type="ECO:0000256" key="8">
    <source>
        <dbReference type="HAMAP-Rule" id="MF_00336"/>
    </source>
</evidence>
<accession>A0A4R1HIN8</accession>
<dbReference type="PANTHER" id="PTHR43210:SF5">
    <property type="entry name" value="DETHIOBIOTIN SYNTHETASE"/>
    <property type="match status" value="1"/>
</dbReference>
<keyword evidence="3 8" id="KW-0479">Metal-binding</keyword>
<comment type="cofactor">
    <cofactor evidence="8">
        <name>Mg(2+)</name>
        <dbReference type="ChEBI" id="CHEBI:18420"/>
    </cofactor>
</comment>
<dbReference type="Proteomes" id="UP000295707">
    <property type="component" value="Unassembled WGS sequence"/>
</dbReference>
<feature type="binding site" evidence="8">
    <location>
        <position position="17"/>
    </location>
    <ligand>
        <name>Mg(2+)</name>
        <dbReference type="ChEBI" id="CHEBI:18420"/>
    </ligand>
</feature>
<keyword evidence="2 8" id="KW-0436">Ligase</keyword>
<evidence type="ECO:0000256" key="1">
    <source>
        <dbReference type="ARBA" id="ARBA00022490"/>
    </source>
</evidence>
<dbReference type="RefSeq" id="WP_132970975.1">
    <property type="nucleotide sequence ID" value="NZ_SMFX01000001.1"/>
</dbReference>
<evidence type="ECO:0000256" key="3">
    <source>
        <dbReference type="ARBA" id="ARBA00022723"/>
    </source>
</evidence>
<keyword evidence="1 8" id="KW-0963">Cytoplasm</keyword>
<dbReference type="NCBIfam" id="TIGR00347">
    <property type="entry name" value="bioD"/>
    <property type="match status" value="1"/>
</dbReference>
<dbReference type="HAMAP" id="MF_00336">
    <property type="entry name" value="BioD"/>
    <property type="match status" value="1"/>
</dbReference>
<keyword evidence="10" id="KW-1185">Reference proteome</keyword>
<protein>
    <recommendedName>
        <fullName evidence="8">ATP-dependent dethiobiotin synthetase BioD</fullName>
        <ecNumber evidence="8">6.3.3.3</ecNumber>
    </recommendedName>
    <alternativeName>
        <fullName evidence="8">DTB synthetase</fullName>
        <shortName evidence="8">DTBS</shortName>
    </alternativeName>
    <alternativeName>
        <fullName evidence="8">Dethiobiotin synthase</fullName>
    </alternativeName>
</protein>
<organism evidence="9 10">
    <name type="scientific">Thiogranum longum</name>
    <dbReference type="NCBI Taxonomy" id="1537524"/>
    <lineage>
        <taxon>Bacteria</taxon>
        <taxon>Pseudomonadati</taxon>
        <taxon>Pseudomonadota</taxon>
        <taxon>Gammaproteobacteria</taxon>
        <taxon>Chromatiales</taxon>
        <taxon>Ectothiorhodospiraceae</taxon>
        <taxon>Thiogranum</taxon>
    </lineage>
</organism>
<gene>
    <name evidence="8" type="primary">bioD</name>
    <name evidence="9" type="ORF">DFR30_0292</name>
</gene>
<dbReference type="CDD" id="cd03109">
    <property type="entry name" value="DTBS"/>
    <property type="match status" value="1"/>
</dbReference>
<dbReference type="GO" id="GO:0009102">
    <property type="term" value="P:biotin biosynthetic process"/>
    <property type="evidence" value="ECO:0007669"/>
    <property type="project" value="UniProtKB-UniRule"/>
</dbReference>
<dbReference type="InterPro" id="IPR004472">
    <property type="entry name" value="DTB_synth_BioD"/>
</dbReference>
<keyword evidence="5 8" id="KW-0093">Biotin biosynthesis</keyword>
<sequence>MTQGIFVTGTDTDAGKTVVSVGIVEAIRTAGKTVAVMKPVASGCDLTREGPRNADALHLMQASTLDLPYQRVNPYAFEAPVAPHIAARTEGVQIDLAVIESAFEQLCGVADRIVVEGVGGWLVPISTRQTMADVARVLGLPVVLVVPVRLGCLNHALLSAAAIRLSGLELVGWVANRLDDDCLCADENIAALRERLGAPLLLELAYAEDAQTLMQHARCIDLQAVIN</sequence>
<feature type="binding site" evidence="8">
    <location>
        <begin position="13"/>
        <end position="18"/>
    </location>
    <ligand>
        <name>ATP</name>
        <dbReference type="ChEBI" id="CHEBI:30616"/>
    </ligand>
</feature>
<dbReference type="InterPro" id="IPR027417">
    <property type="entry name" value="P-loop_NTPase"/>
</dbReference>
<comment type="catalytic activity">
    <reaction evidence="8">
        <text>(7R,8S)-7,8-diammoniononanoate + CO2 + ATP = (4R,5S)-dethiobiotin + ADP + phosphate + 3 H(+)</text>
        <dbReference type="Rhea" id="RHEA:15805"/>
        <dbReference type="ChEBI" id="CHEBI:15378"/>
        <dbReference type="ChEBI" id="CHEBI:16526"/>
        <dbReference type="ChEBI" id="CHEBI:30616"/>
        <dbReference type="ChEBI" id="CHEBI:43474"/>
        <dbReference type="ChEBI" id="CHEBI:149469"/>
        <dbReference type="ChEBI" id="CHEBI:149473"/>
        <dbReference type="ChEBI" id="CHEBI:456216"/>
        <dbReference type="EC" id="6.3.3.3"/>
    </reaction>
</comment>
<comment type="caution">
    <text evidence="9">The sequence shown here is derived from an EMBL/GenBank/DDBJ whole genome shotgun (WGS) entry which is preliminary data.</text>
</comment>
<feature type="active site" evidence="8">
    <location>
        <position position="38"/>
    </location>
</feature>
<comment type="pathway">
    <text evidence="8">Cofactor biosynthesis; biotin biosynthesis; biotin from 7,8-diaminononanoate: step 1/2.</text>
</comment>
<dbReference type="Gene3D" id="3.40.50.300">
    <property type="entry name" value="P-loop containing nucleotide triphosphate hydrolases"/>
    <property type="match status" value="1"/>
</dbReference>
<dbReference type="GO" id="GO:0000287">
    <property type="term" value="F:magnesium ion binding"/>
    <property type="evidence" value="ECO:0007669"/>
    <property type="project" value="UniProtKB-UniRule"/>
</dbReference>
<dbReference type="GO" id="GO:0005524">
    <property type="term" value="F:ATP binding"/>
    <property type="evidence" value="ECO:0007669"/>
    <property type="project" value="UniProtKB-UniRule"/>
</dbReference>
<evidence type="ECO:0000313" key="10">
    <source>
        <dbReference type="Proteomes" id="UP000295707"/>
    </source>
</evidence>
<comment type="similarity">
    <text evidence="8">Belongs to the dethiobiotin synthetase family.</text>
</comment>
<dbReference type="FunFam" id="3.40.50.300:FF:000292">
    <property type="entry name" value="ATP-dependent dethiobiotin synthetase BioD"/>
    <property type="match status" value="1"/>
</dbReference>
<comment type="subunit">
    <text evidence="8">Homodimer.</text>
</comment>
<evidence type="ECO:0000256" key="5">
    <source>
        <dbReference type="ARBA" id="ARBA00022756"/>
    </source>
</evidence>
<dbReference type="Pfam" id="PF13500">
    <property type="entry name" value="AAA_26"/>
    <property type="match status" value="1"/>
</dbReference>
<keyword evidence="4 8" id="KW-0547">Nucleotide-binding</keyword>
<comment type="function">
    <text evidence="8">Catalyzes a mechanistically unusual reaction, the ATP-dependent insertion of CO2 between the N7 and N8 nitrogen atoms of 7,8-diaminopelargonic acid (DAPA, also called 7,8-diammoniononanoate) to form a ureido ring.</text>
</comment>
<name>A0A4R1HIN8_9GAMM</name>
<dbReference type="GO" id="GO:0042803">
    <property type="term" value="F:protein homodimerization activity"/>
    <property type="evidence" value="ECO:0007669"/>
    <property type="project" value="UniProtKB-ARBA"/>
</dbReference>
<dbReference type="AlphaFoldDB" id="A0A4R1HIN8"/>
<dbReference type="SUPFAM" id="SSF52540">
    <property type="entry name" value="P-loop containing nucleoside triphosphate hydrolases"/>
    <property type="match status" value="1"/>
</dbReference>
<evidence type="ECO:0000256" key="2">
    <source>
        <dbReference type="ARBA" id="ARBA00022598"/>
    </source>
</evidence>
<feature type="binding site" evidence="8">
    <location>
        <begin position="176"/>
        <end position="177"/>
    </location>
    <ligand>
        <name>ATP</name>
        <dbReference type="ChEBI" id="CHEBI:30616"/>
    </ligand>
</feature>
<keyword evidence="6 8" id="KW-0067">ATP-binding</keyword>
<evidence type="ECO:0000256" key="6">
    <source>
        <dbReference type="ARBA" id="ARBA00022840"/>
    </source>
</evidence>
<keyword evidence="7 8" id="KW-0460">Magnesium</keyword>
<feature type="binding site" evidence="8">
    <location>
        <position position="42"/>
    </location>
    <ligand>
        <name>substrate</name>
    </ligand>
</feature>
<dbReference type="EMBL" id="SMFX01000001">
    <property type="protein sequence ID" value="TCK17072.1"/>
    <property type="molecule type" value="Genomic_DNA"/>
</dbReference>
<dbReference type="UniPathway" id="UPA00078">
    <property type="reaction ID" value="UER00161"/>
</dbReference>
<evidence type="ECO:0000313" key="9">
    <source>
        <dbReference type="EMBL" id="TCK17072.1"/>
    </source>
</evidence>